<sequence>MQVFLVFALFFVASFATPLNVLDDFEINKKFEEFEKKFSLKFASEAERKHRLSIFRENLEEIEKLNQKYPSATFGITKFATWTKDEFHQKMLMPKNIVPPKTSKVVQFDSSSAPKSPDYFDWRQKNVVTSIKNQEDCGSCWAFSSTAAIESQHAIKTAELVDLSEQQLIDCEWVSQGCNFGFVTPAFEYVKNNGQVLAKDYPYTDNRTKCEKLNTAKRVFIDGHVKIEAKDEAIAAYVASKGPATFGKFFHR</sequence>
<reference evidence="2" key="1">
    <citation type="submission" date="2022-11" db="UniProtKB">
        <authorList>
            <consortium name="WormBaseParasite"/>
        </authorList>
    </citation>
    <scope>IDENTIFICATION</scope>
</reference>
<accession>A0AC34RHS9</accession>
<dbReference type="WBParaSite" id="JU765_v2.g705.t1">
    <property type="protein sequence ID" value="JU765_v2.g705.t1"/>
    <property type="gene ID" value="JU765_v2.g705"/>
</dbReference>
<evidence type="ECO:0000313" key="1">
    <source>
        <dbReference type="Proteomes" id="UP000887576"/>
    </source>
</evidence>
<organism evidence="1 2">
    <name type="scientific">Panagrolaimus sp. JU765</name>
    <dbReference type="NCBI Taxonomy" id="591449"/>
    <lineage>
        <taxon>Eukaryota</taxon>
        <taxon>Metazoa</taxon>
        <taxon>Ecdysozoa</taxon>
        <taxon>Nematoda</taxon>
        <taxon>Chromadorea</taxon>
        <taxon>Rhabditida</taxon>
        <taxon>Tylenchina</taxon>
        <taxon>Panagrolaimomorpha</taxon>
        <taxon>Panagrolaimoidea</taxon>
        <taxon>Panagrolaimidae</taxon>
        <taxon>Panagrolaimus</taxon>
    </lineage>
</organism>
<protein>
    <submittedName>
        <fullName evidence="2">Uncharacterized protein</fullName>
    </submittedName>
</protein>
<dbReference type="Proteomes" id="UP000887576">
    <property type="component" value="Unplaced"/>
</dbReference>
<evidence type="ECO:0000313" key="2">
    <source>
        <dbReference type="WBParaSite" id="JU765_v2.g705.t1"/>
    </source>
</evidence>
<name>A0AC34RHS9_9BILA</name>
<proteinExistence type="predicted"/>